<feature type="transmembrane region" description="Helical" evidence="6">
    <location>
        <begin position="100"/>
        <end position="120"/>
    </location>
</feature>
<evidence type="ECO:0000259" key="7">
    <source>
        <dbReference type="Pfam" id="PF01292"/>
    </source>
</evidence>
<keyword evidence="4 6" id="KW-1133">Transmembrane helix</keyword>
<comment type="caution">
    <text evidence="8">The sequence shown here is derived from an EMBL/GenBank/DDBJ whole genome shotgun (WGS) entry which is preliminary data.</text>
</comment>
<keyword evidence="3 6" id="KW-0812">Transmembrane</keyword>
<evidence type="ECO:0000256" key="6">
    <source>
        <dbReference type="SAM" id="Phobius"/>
    </source>
</evidence>
<keyword evidence="2" id="KW-1003">Cell membrane</keyword>
<dbReference type="GO" id="GO:0009055">
    <property type="term" value="F:electron transfer activity"/>
    <property type="evidence" value="ECO:0007669"/>
    <property type="project" value="InterPro"/>
</dbReference>
<proteinExistence type="predicted"/>
<sequence length="206" mass="23206">MVRRILVWDVPTRVFHWLQALSFGVAYLTAFSERMRNYHVALGYILLGLIVFRLLWGFVGTRYARFRSFLFNPKEIFSYLLTMVKGRPAHYPGHNPAGSVSVWLLLALGLFICVTGVLALQDDASDLVVELHGLATNVMLGVIALHLVGVLMSSLLHRENLVRSMFSGLKSAESEKGIHHHYGWLGVLMVIAVVVFWFAYVKHPLG</sequence>
<feature type="transmembrane region" description="Helical" evidence="6">
    <location>
        <begin position="132"/>
        <end position="156"/>
    </location>
</feature>
<feature type="domain" description="Cytochrome b561 bacterial/Ni-hydrogenase" evidence="7">
    <location>
        <begin position="7"/>
        <end position="168"/>
    </location>
</feature>
<evidence type="ECO:0000256" key="1">
    <source>
        <dbReference type="ARBA" id="ARBA00004651"/>
    </source>
</evidence>
<reference evidence="8 9" key="1">
    <citation type="submission" date="2016-02" db="EMBL/GenBank/DDBJ databases">
        <authorList>
            <person name="Wen L."/>
            <person name="He K."/>
            <person name="Yang H."/>
        </authorList>
    </citation>
    <scope>NUCLEOTIDE SEQUENCE [LARGE SCALE GENOMIC DNA]</scope>
    <source>
        <strain evidence="8">ShG14-8</strain>
    </source>
</reference>
<dbReference type="InterPro" id="IPR051542">
    <property type="entry name" value="Hydrogenase_cytochrome"/>
</dbReference>
<evidence type="ECO:0000256" key="5">
    <source>
        <dbReference type="ARBA" id="ARBA00023136"/>
    </source>
</evidence>
<feature type="transmembrane region" description="Helical" evidence="6">
    <location>
        <begin position="14"/>
        <end position="31"/>
    </location>
</feature>
<dbReference type="PANTHER" id="PTHR30485">
    <property type="entry name" value="NI/FE-HYDROGENASE 1 B-TYPE CYTOCHROME SUBUNIT"/>
    <property type="match status" value="1"/>
</dbReference>
<dbReference type="EMBL" id="LSLI01000015">
    <property type="protein sequence ID" value="KXS32939.1"/>
    <property type="molecule type" value="Genomic_DNA"/>
</dbReference>
<keyword evidence="5 6" id="KW-0472">Membrane</keyword>
<evidence type="ECO:0000256" key="4">
    <source>
        <dbReference type="ARBA" id="ARBA00022989"/>
    </source>
</evidence>
<gene>
    <name evidence="8" type="ORF">AWT59_0948</name>
</gene>
<accession>A0A139BVD3</accession>
<dbReference type="AlphaFoldDB" id="A0A139BVD3"/>
<dbReference type="GO" id="GO:0022904">
    <property type="term" value="P:respiratory electron transport chain"/>
    <property type="evidence" value="ECO:0007669"/>
    <property type="project" value="InterPro"/>
</dbReference>
<comment type="subcellular location">
    <subcellularLocation>
        <location evidence="1">Cell membrane</location>
        <topology evidence="1">Multi-pass membrane protein</topology>
    </subcellularLocation>
</comment>
<dbReference type="Gene3D" id="1.20.950.20">
    <property type="entry name" value="Transmembrane di-heme cytochromes, Chain C"/>
    <property type="match status" value="1"/>
</dbReference>
<dbReference type="SUPFAM" id="SSF81342">
    <property type="entry name" value="Transmembrane di-heme cytochromes"/>
    <property type="match status" value="1"/>
</dbReference>
<dbReference type="InterPro" id="IPR011577">
    <property type="entry name" value="Cyt_b561_bac/Ni-Hgenase"/>
</dbReference>
<organism evidence="8 9">
    <name type="scientific">Candidatus Gallionella acididurans</name>
    <dbReference type="NCBI Taxonomy" id="1796491"/>
    <lineage>
        <taxon>Bacteria</taxon>
        <taxon>Pseudomonadati</taxon>
        <taxon>Pseudomonadota</taxon>
        <taxon>Betaproteobacteria</taxon>
        <taxon>Nitrosomonadales</taxon>
        <taxon>Gallionellaceae</taxon>
        <taxon>Gallionella</taxon>
    </lineage>
</organism>
<protein>
    <submittedName>
        <fullName evidence="8">CybP</fullName>
    </submittedName>
</protein>
<evidence type="ECO:0000313" key="8">
    <source>
        <dbReference type="EMBL" id="KXS32939.1"/>
    </source>
</evidence>
<dbReference type="InterPro" id="IPR016174">
    <property type="entry name" value="Di-haem_cyt_TM"/>
</dbReference>
<feature type="transmembrane region" description="Helical" evidence="6">
    <location>
        <begin position="38"/>
        <end position="59"/>
    </location>
</feature>
<dbReference type="Proteomes" id="UP000070578">
    <property type="component" value="Unassembled WGS sequence"/>
</dbReference>
<evidence type="ECO:0000256" key="3">
    <source>
        <dbReference type="ARBA" id="ARBA00022692"/>
    </source>
</evidence>
<dbReference type="GO" id="GO:0020037">
    <property type="term" value="F:heme binding"/>
    <property type="evidence" value="ECO:0007669"/>
    <property type="project" value="TreeGrafter"/>
</dbReference>
<dbReference type="Pfam" id="PF01292">
    <property type="entry name" value="Ni_hydr_CYTB"/>
    <property type="match status" value="1"/>
</dbReference>
<feature type="transmembrane region" description="Helical" evidence="6">
    <location>
        <begin position="182"/>
        <end position="201"/>
    </location>
</feature>
<evidence type="ECO:0000256" key="2">
    <source>
        <dbReference type="ARBA" id="ARBA00022475"/>
    </source>
</evidence>
<name>A0A139BVD3_9PROT</name>
<evidence type="ECO:0000313" key="9">
    <source>
        <dbReference type="Proteomes" id="UP000070578"/>
    </source>
</evidence>
<dbReference type="PATRIC" id="fig|1796491.3.peg.1039"/>
<reference evidence="8 9" key="2">
    <citation type="submission" date="2016-03" db="EMBL/GenBank/DDBJ databases">
        <title>New uncultured bacterium of the family Gallionellaceae from acid mine drainage: description and reconstruction of genome based on metagenomic analysis of microbial community.</title>
        <authorList>
            <person name="Kadnikov V."/>
            <person name="Ivasenko D."/>
            <person name="Beletsky A."/>
            <person name="Mardanov A."/>
            <person name="Danilova E."/>
            <person name="Pimenov N."/>
            <person name="Karnachuk O."/>
            <person name="Ravin N."/>
        </authorList>
    </citation>
    <scope>NUCLEOTIDE SEQUENCE [LARGE SCALE GENOMIC DNA]</scope>
    <source>
        <strain evidence="8">ShG14-8</strain>
    </source>
</reference>
<dbReference type="PANTHER" id="PTHR30485:SF2">
    <property type="entry name" value="BLL0597 PROTEIN"/>
    <property type="match status" value="1"/>
</dbReference>
<dbReference type="GO" id="GO:0005886">
    <property type="term" value="C:plasma membrane"/>
    <property type="evidence" value="ECO:0007669"/>
    <property type="project" value="UniProtKB-SubCell"/>
</dbReference>